<reference evidence="2" key="1">
    <citation type="journal article" date="2019" name="Int. J. Syst. Evol. Microbiol.">
        <title>The Global Catalogue of Microorganisms (GCM) 10K type strain sequencing project: providing services to taxonomists for standard genome sequencing and annotation.</title>
        <authorList>
            <consortium name="The Broad Institute Genomics Platform"/>
            <consortium name="The Broad Institute Genome Sequencing Center for Infectious Disease"/>
            <person name="Wu L."/>
            <person name="Ma J."/>
        </authorList>
    </citation>
    <scope>NUCLEOTIDE SEQUENCE [LARGE SCALE GENOMIC DNA]</scope>
    <source>
        <strain evidence="2">TBRC 7912</strain>
    </source>
</reference>
<proteinExistence type="predicted"/>
<name>A0ABV8EVI6_9ACTN</name>
<sequence>MTPEELDRLHARAVARGVAPAEQLDAVRQAALRSVGGDEHELARRIGIALSLAEFQEAIARSVKPPGRV</sequence>
<keyword evidence="2" id="KW-1185">Reference proteome</keyword>
<dbReference type="EMBL" id="JBHSBC010000004">
    <property type="protein sequence ID" value="MFC3979701.1"/>
    <property type="molecule type" value="Genomic_DNA"/>
</dbReference>
<evidence type="ECO:0000313" key="1">
    <source>
        <dbReference type="EMBL" id="MFC3979701.1"/>
    </source>
</evidence>
<evidence type="ECO:0008006" key="3">
    <source>
        <dbReference type="Google" id="ProtNLM"/>
    </source>
</evidence>
<accession>A0ABV8EVI6</accession>
<organism evidence="1 2">
    <name type="scientific">Streptosporangium jomthongense</name>
    <dbReference type="NCBI Taxonomy" id="1193683"/>
    <lineage>
        <taxon>Bacteria</taxon>
        <taxon>Bacillati</taxon>
        <taxon>Actinomycetota</taxon>
        <taxon>Actinomycetes</taxon>
        <taxon>Streptosporangiales</taxon>
        <taxon>Streptosporangiaceae</taxon>
        <taxon>Streptosporangium</taxon>
    </lineage>
</organism>
<gene>
    <name evidence="1" type="ORF">ACFOYY_06205</name>
</gene>
<dbReference type="RefSeq" id="WP_386188542.1">
    <property type="nucleotide sequence ID" value="NZ_JBHSBC010000004.1"/>
</dbReference>
<comment type="caution">
    <text evidence="1">The sequence shown here is derived from an EMBL/GenBank/DDBJ whole genome shotgun (WGS) entry which is preliminary data.</text>
</comment>
<evidence type="ECO:0000313" key="2">
    <source>
        <dbReference type="Proteomes" id="UP001595698"/>
    </source>
</evidence>
<dbReference type="Proteomes" id="UP001595698">
    <property type="component" value="Unassembled WGS sequence"/>
</dbReference>
<protein>
    <recommendedName>
        <fullName evidence="3">Antitoxin VbhA domain-containing protein</fullName>
    </recommendedName>
</protein>